<protein>
    <recommendedName>
        <fullName evidence="3">Phage baseplate protein</fullName>
    </recommendedName>
</protein>
<evidence type="ECO:0000313" key="1">
    <source>
        <dbReference type="EMBL" id="QGU27029.1"/>
    </source>
</evidence>
<proteinExistence type="predicted"/>
<evidence type="ECO:0000313" key="2">
    <source>
        <dbReference type="Proteomes" id="UP000422989"/>
    </source>
</evidence>
<sequence>MLTATEGELLAVLARGARLAPAARAALLAQAAGGQDVDRLPLGERDRLIIRLREAVLGRVVVAQDVCPHCGQTMEFSLDTGELSAPTASEPEPIRVDGYTVRLRVPTGEDVASAAASERPHDALLERAVLEASRNGVVFAPADLPVAVQEALNERIAAVDPLAEISLDLTCLDCAGQWAGLFDPLEFVWQELTEWGRELLHTVHILARAYGWTEPDVLALPPLRRRAYVKLALDG</sequence>
<gene>
    <name evidence="1" type="ORF">D7D94_04635</name>
</gene>
<dbReference type="InterPro" id="IPR024364">
    <property type="entry name" value="Baseplate_phage_T4-like"/>
</dbReference>
<name>A0A6I6DZG5_9MICO</name>
<accession>A0A6I6DZG5</accession>
<dbReference type="EMBL" id="CP032550">
    <property type="protein sequence ID" value="QGU27029.1"/>
    <property type="molecule type" value="Genomic_DNA"/>
</dbReference>
<dbReference type="RefSeq" id="WP_156241521.1">
    <property type="nucleotide sequence ID" value="NZ_BAAAZL010000002.1"/>
</dbReference>
<dbReference type="Pfam" id="PF12322">
    <property type="entry name" value="T4_baseplate"/>
    <property type="match status" value="1"/>
</dbReference>
<reference evidence="1 2" key="1">
    <citation type="submission" date="2018-09" db="EMBL/GenBank/DDBJ databases">
        <title>Whole genome sequencing of Microbacterium oryzae strain MB-10T.</title>
        <authorList>
            <person name="Das S.K."/>
        </authorList>
    </citation>
    <scope>NUCLEOTIDE SEQUENCE [LARGE SCALE GENOMIC DNA]</scope>
    <source>
        <strain evidence="1 2">MB-10</strain>
    </source>
</reference>
<dbReference type="AlphaFoldDB" id="A0A6I6DZG5"/>
<dbReference type="KEGG" id="moj:D7D94_04635"/>
<evidence type="ECO:0008006" key="3">
    <source>
        <dbReference type="Google" id="ProtNLM"/>
    </source>
</evidence>
<organism evidence="1 2">
    <name type="scientific">Microbacterium oryzae</name>
    <dbReference type="NCBI Taxonomy" id="743009"/>
    <lineage>
        <taxon>Bacteria</taxon>
        <taxon>Bacillati</taxon>
        <taxon>Actinomycetota</taxon>
        <taxon>Actinomycetes</taxon>
        <taxon>Micrococcales</taxon>
        <taxon>Microbacteriaceae</taxon>
        <taxon>Microbacterium</taxon>
    </lineage>
</organism>
<dbReference type="OrthoDB" id="283948at2"/>
<keyword evidence="2" id="KW-1185">Reference proteome</keyword>
<dbReference type="Proteomes" id="UP000422989">
    <property type="component" value="Chromosome"/>
</dbReference>